<accession>A0A8H7E766</accession>
<dbReference type="OrthoDB" id="10344859at2759"/>
<dbReference type="Proteomes" id="UP000606974">
    <property type="component" value="Unassembled WGS sequence"/>
</dbReference>
<sequence length="259" mass="28995">MPSPPSGIPSTQDWREDFPATQPPQSKPRNAYITPETSFTVPSDETEVDGFDPQVLVDAPQTPARALNEPQRMPPTPLSITKGSSCYEKGHSLANNSTVRANDKLKGAFAVVSQTLQASPSRPAIQTTVKAEEGSVPRRKRRRPKTRSRAQQPRPQTVQRNAKDTAPATDASSAPEPWPLPFPLADKGIYPYLPPAKQFDQMVKFTSAIEEHIDKWNLHDDTYPIPLLRQVLSAQEWVHMGLYAQLEYMVRCSENWRGR</sequence>
<comment type="caution">
    <text evidence="2">The sequence shown here is derived from an EMBL/GenBank/DDBJ whole genome shotgun (WGS) entry which is preliminary data.</text>
</comment>
<feature type="region of interest" description="Disordered" evidence="1">
    <location>
        <begin position="1"/>
        <end position="36"/>
    </location>
</feature>
<feature type="compositionally biased region" description="Polar residues" evidence="1">
    <location>
        <begin position="116"/>
        <end position="129"/>
    </location>
</feature>
<proteinExistence type="predicted"/>
<evidence type="ECO:0000256" key="1">
    <source>
        <dbReference type="SAM" id="MobiDB-lite"/>
    </source>
</evidence>
<name>A0A8H7E766_9EURO</name>
<evidence type="ECO:0000313" key="3">
    <source>
        <dbReference type="Proteomes" id="UP000606974"/>
    </source>
</evidence>
<dbReference type="AlphaFoldDB" id="A0A8H7E766"/>
<gene>
    <name evidence="2" type="ORF">GJ744_012052</name>
</gene>
<feature type="compositionally biased region" description="Basic residues" evidence="1">
    <location>
        <begin position="137"/>
        <end position="148"/>
    </location>
</feature>
<feature type="region of interest" description="Disordered" evidence="1">
    <location>
        <begin position="60"/>
        <end position="84"/>
    </location>
</feature>
<reference evidence="2" key="1">
    <citation type="submission" date="2020-02" db="EMBL/GenBank/DDBJ databases">
        <authorList>
            <person name="Palmer J.M."/>
        </authorList>
    </citation>
    <scope>NUCLEOTIDE SEQUENCE</scope>
    <source>
        <strain evidence="2">EPUS1.4</strain>
        <tissue evidence="2">Thallus</tissue>
    </source>
</reference>
<feature type="compositionally biased region" description="Polar residues" evidence="1">
    <location>
        <begin position="150"/>
        <end position="160"/>
    </location>
</feature>
<feature type="region of interest" description="Disordered" evidence="1">
    <location>
        <begin position="116"/>
        <end position="178"/>
    </location>
</feature>
<protein>
    <submittedName>
        <fullName evidence="2">Uncharacterized protein</fullName>
    </submittedName>
</protein>
<dbReference type="EMBL" id="JAACFV010000009">
    <property type="protein sequence ID" value="KAF7512949.1"/>
    <property type="molecule type" value="Genomic_DNA"/>
</dbReference>
<keyword evidence="3" id="KW-1185">Reference proteome</keyword>
<organism evidence="2 3">
    <name type="scientific">Endocarpon pusillum</name>
    <dbReference type="NCBI Taxonomy" id="364733"/>
    <lineage>
        <taxon>Eukaryota</taxon>
        <taxon>Fungi</taxon>
        <taxon>Dikarya</taxon>
        <taxon>Ascomycota</taxon>
        <taxon>Pezizomycotina</taxon>
        <taxon>Eurotiomycetes</taxon>
        <taxon>Chaetothyriomycetidae</taxon>
        <taxon>Verrucariales</taxon>
        <taxon>Verrucariaceae</taxon>
        <taxon>Endocarpon</taxon>
    </lineage>
</organism>
<evidence type="ECO:0000313" key="2">
    <source>
        <dbReference type="EMBL" id="KAF7512949.1"/>
    </source>
</evidence>